<feature type="compositionally biased region" description="Acidic residues" evidence="1">
    <location>
        <begin position="15"/>
        <end position="24"/>
    </location>
</feature>
<gene>
    <name evidence="3 4" type="primary">LOC113506950</name>
</gene>
<accession>A0A7E5WXM7</accession>
<proteinExistence type="predicted"/>
<feature type="compositionally biased region" description="Acidic residues" evidence="1">
    <location>
        <begin position="80"/>
        <end position="92"/>
    </location>
</feature>
<evidence type="ECO:0000256" key="1">
    <source>
        <dbReference type="SAM" id="MobiDB-lite"/>
    </source>
</evidence>
<name>A0A7E5WXM7_TRINI</name>
<feature type="region of interest" description="Disordered" evidence="1">
    <location>
        <begin position="73"/>
        <end position="92"/>
    </location>
</feature>
<evidence type="ECO:0000313" key="2">
    <source>
        <dbReference type="Proteomes" id="UP000322000"/>
    </source>
</evidence>
<reference evidence="3 4" key="1">
    <citation type="submission" date="2025-04" db="UniProtKB">
        <authorList>
            <consortium name="RefSeq"/>
        </authorList>
    </citation>
    <scope>IDENTIFICATION</scope>
</reference>
<evidence type="ECO:0000313" key="4">
    <source>
        <dbReference type="RefSeq" id="XP_026745595.1"/>
    </source>
</evidence>
<dbReference type="RefSeq" id="XP_026745595.1">
    <property type="nucleotide sequence ID" value="XM_026889794.1"/>
</dbReference>
<dbReference type="KEGG" id="tnl:113506950"/>
<organism evidence="2 4">
    <name type="scientific">Trichoplusia ni</name>
    <name type="common">Cabbage looper</name>
    <dbReference type="NCBI Taxonomy" id="7111"/>
    <lineage>
        <taxon>Eukaryota</taxon>
        <taxon>Metazoa</taxon>
        <taxon>Ecdysozoa</taxon>
        <taxon>Arthropoda</taxon>
        <taxon>Hexapoda</taxon>
        <taxon>Insecta</taxon>
        <taxon>Pterygota</taxon>
        <taxon>Neoptera</taxon>
        <taxon>Endopterygota</taxon>
        <taxon>Lepidoptera</taxon>
        <taxon>Glossata</taxon>
        <taxon>Ditrysia</taxon>
        <taxon>Noctuoidea</taxon>
        <taxon>Noctuidae</taxon>
        <taxon>Plusiinae</taxon>
        <taxon>Trichoplusia</taxon>
    </lineage>
</organism>
<dbReference type="AlphaFoldDB" id="A0A7E5WXM7"/>
<evidence type="ECO:0000313" key="3">
    <source>
        <dbReference type="RefSeq" id="XP_026745594.1"/>
    </source>
</evidence>
<sequence length="168" mass="18767">MVPESPDVRSTSACDDQDGVDEPMEIGGDSIEVAEACALEGGDVFKMDDEVIEIEDDSDDEAIAIVVEAEEGVDAANDGGVEEDMSEEWLDEDLWTVEPEVRPRRRQRKGKGVAKKPKEVCKDVINTWLAMRNSTSGTLESLLRIWIKIEDVFIHRLNQCKCHSKKKC</sequence>
<dbReference type="RefSeq" id="XP_026745594.1">
    <property type="nucleotide sequence ID" value="XM_026889793.1"/>
</dbReference>
<protein>
    <submittedName>
        <fullName evidence="3 4">Uncharacterized protein LOC113506950 isoform X1</fullName>
    </submittedName>
</protein>
<feature type="region of interest" description="Disordered" evidence="1">
    <location>
        <begin position="1"/>
        <end position="25"/>
    </location>
</feature>
<keyword evidence="2" id="KW-1185">Reference proteome</keyword>
<dbReference type="Proteomes" id="UP000322000">
    <property type="component" value="Unplaced"/>
</dbReference>
<dbReference type="GeneID" id="113506950"/>